<dbReference type="EMBL" id="CAJVPY010021791">
    <property type="protein sequence ID" value="CAG8780788.1"/>
    <property type="molecule type" value="Genomic_DNA"/>
</dbReference>
<proteinExistence type="inferred from homology"/>
<feature type="domain" description="Integrator complex subunit 7 N-terminal" evidence="4">
    <location>
        <begin position="23"/>
        <end position="553"/>
    </location>
</feature>
<evidence type="ECO:0000259" key="4">
    <source>
        <dbReference type="Pfam" id="PF24436"/>
    </source>
</evidence>
<protein>
    <recommendedName>
        <fullName evidence="2">Integrator complex subunit 7</fullName>
    </recommendedName>
</protein>
<accession>A0A9N9JIV9</accession>
<dbReference type="PANTHER" id="PTHR13322">
    <property type="entry name" value="C1ORF73 PROTEIN"/>
    <property type="match status" value="1"/>
</dbReference>
<sequence>PKRKVIQDYGKLKREILNKLRVAKTVEEQLIQFSDVTRKFDEYPDPNLICNTLSFLAECFRTCDKNEIRYCLLKVFKETEKYIKQTDSAALDHTVKNIFYPLENRSNDTVARAIALRILGYLSILLTDRIDIQHGILQRLDSTFPIEANAAIFAADKLCAKTEKFAVILCDQLETKLQSNDLPMAFRIKLIRILRNMHWEISLAHKSRNLCLQMLEQTSDGIMQSAILRTLTLLSCRALVDRSDQVELLMEYALNGSNEYVRSNALVDLLNLAKKDSVFSVSHALRLLNLVVNAPEQVIKVKALRILTVLIKRGRLLADLLSQGSDQDLCIEALHSIQNCEDMIHHITGEVSIIAAQFCTELIIETRRIVSRTDILIWKEWNTYIGELSSKIQSSFLSIIVGLMQVADINVLDRDTHGKIIKKYLKFLFSMCLSDDTMALDVSRSIIKVMQEYITTNNDDILAEVSKFILMVGKLRKSIIQTLMQDLMAVLKSSELLQMPRSFTLLAKTALKVPPENNTEAESFQQMIIAIIKNFGQFDGSTVCNNQWNIYLIGVDSGKSGCFFVMANIMQFFVTVVDVDASRYWLRALINIATAEKGMVMKVGIDQMFDLRPGQADILDTFEDSIRRYAQGDEELNGFMALMDISSQRLFAKWFYLLRVEFFKTMKSFLEKLNQYMNPRIRRKKKDMVDIQEMLLRTAHMHDFVAHSFFDVDKKSLEILESYRICCLILVYAIKSLLTGVEPSQEHIDPSLIPLIPMIRYVNADMNGFTNSWKAGEIDQQERLALYTQSIQILREIEQHKLQSAPSNPVLVVRDFVRAMLKIPMKIPPYFFDRQQRTRIHWLDVPYFKGNNKPILVQEKLVLKLEGIVRSGYEAVSKKLKSIEMIIFGSNIDFFEKSNPENSLLNNLKFSDVALNYREFATKNADSLQTSSAVVCSVEINNNFFTASVIFPFPLGKDGFRFINVHTRVVDDQSVMWTIGPDLRITAPLVNNIQQYD</sequence>
<dbReference type="InterPro" id="IPR033060">
    <property type="entry name" value="INTS7"/>
</dbReference>
<dbReference type="OrthoDB" id="275783at2759"/>
<dbReference type="AlphaFoldDB" id="A0A9N9JIV9"/>
<comment type="caution">
    <text evidence="5">The sequence shown here is derived from an EMBL/GenBank/DDBJ whole genome shotgun (WGS) entry which is preliminary data.</text>
</comment>
<dbReference type="Pfam" id="PF22965">
    <property type="entry name" value="INTS7_C"/>
    <property type="match status" value="1"/>
</dbReference>
<feature type="non-terminal residue" evidence="5">
    <location>
        <position position="997"/>
    </location>
</feature>
<feature type="domain" description="Integrator complex subunit 7 C-terminal" evidence="3">
    <location>
        <begin position="850"/>
        <end position="977"/>
    </location>
</feature>
<evidence type="ECO:0000256" key="2">
    <source>
        <dbReference type="ARBA" id="ARBA00015336"/>
    </source>
</evidence>
<evidence type="ECO:0000313" key="6">
    <source>
        <dbReference type="Proteomes" id="UP000789405"/>
    </source>
</evidence>
<dbReference type="GO" id="GO:0032039">
    <property type="term" value="C:integrator complex"/>
    <property type="evidence" value="ECO:0007669"/>
    <property type="project" value="InterPro"/>
</dbReference>
<comment type="similarity">
    <text evidence="1">Belongs to the Integrator subunit 7 family.</text>
</comment>
<dbReference type="PANTHER" id="PTHR13322:SF2">
    <property type="entry name" value="INTEGRATOR COMPLEX SUBUNIT 7"/>
    <property type="match status" value="1"/>
</dbReference>
<dbReference type="InterPro" id="IPR056516">
    <property type="entry name" value="INTS7_N"/>
</dbReference>
<dbReference type="Proteomes" id="UP000789405">
    <property type="component" value="Unassembled WGS sequence"/>
</dbReference>
<evidence type="ECO:0000313" key="5">
    <source>
        <dbReference type="EMBL" id="CAG8780788.1"/>
    </source>
</evidence>
<organism evidence="5 6">
    <name type="scientific">Dentiscutata erythropus</name>
    <dbReference type="NCBI Taxonomy" id="1348616"/>
    <lineage>
        <taxon>Eukaryota</taxon>
        <taxon>Fungi</taxon>
        <taxon>Fungi incertae sedis</taxon>
        <taxon>Mucoromycota</taxon>
        <taxon>Glomeromycotina</taxon>
        <taxon>Glomeromycetes</taxon>
        <taxon>Diversisporales</taxon>
        <taxon>Gigasporaceae</taxon>
        <taxon>Dentiscutata</taxon>
    </lineage>
</organism>
<gene>
    <name evidence="5" type="ORF">DERYTH_LOCUS19623</name>
</gene>
<dbReference type="InterPro" id="IPR054519">
    <property type="entry name" value="INTS7_C"/>
</dbReference>
<dbReference type="GO" id="GO:0034472">
    <property type="term" value="P:snRNA 3'-end processing"/>
    <property type="evidence" value="ECO:0007669"/>
    <property type="project" value="TreeGrafter"/>
</dbReference>
<reference evidence="5" key="1">
    <citation type="submission" date="2021-06" db="EMBL/GenBank/DDBJ databases">
        <authorList>
            <person name="Kallberg Y."/>
            <person name="Tangrot J."/>
            <person name="Rosling A."/>
        </authorList>
    </citation>
    <scope>NUCLEOTIDE SEQUENCE</scope>
    <source>
        <strain evidence="5">MA453B</strain>
    </source>
</reference>
<name>A0A9N9JIV9_9GLOM</name>
<dbReference type="SUPFAM" id="SSF48371">
    <property type="entry name" value="ARM repeat"/>
    <property type="match status" value="1"/>
</dbReference>
<evidence type="ECO:0000256" key="1">
    <source>
        <dbReference type="ARBA" id="ARBA00008565"/>
    </source>
</evidence>
<evidence type="ECO:0000259" key="3">
    <source>
        <dbReference type="Pfam" id="PF22965"/>
    </source>
</evidence>
<dbReference type="Pfam" id="PF24436">
    <property type="entry name" value="INTS7_N"/>
    <property type="match status" value="1"/>
</dbReference>
<dbReference type="InterPro" id="IPR016024">
    <property type="entry name" value="ARM-type_fold"/>
</dbReference>
<keyword evidence="6" id="KW-1185">Reference proteome</keyword>